<reference evidence="3" key="1">
    <citation type="journal article" date="2002" name="Nature">
        <title>Sequence and analysis of rice chromosome 4.</title>
        <authorList>
            <person name="Feng Q."/>
            <person name="Zhang Y."/>
            <person name="Hao P."/>
            <person name="Wang S."/>
            <person name="Fu G."/>
            <person name="Huang Y."/>
            <person name="Li Y."/>
            <person name="Zhu J."/>
            <person name="Liu Y."/>
            <person name="Hu X."/>
            <person name="Jia P."/>
            <person name="Zhang Y."/>
            <person name="Zhao Q."/>
            <person name="Ying K."/>
            <person name="Yu S."/>
            <person name="Tang Y."/>
            <person name="Weng Q."/>
            <person name="Zhang L."/>
            <person name="Lu Y."/>
            <person name="Mu J."/>
            <person name="Lu Y."/>
            <person name="Zhang L.S."/>
            <person name="Yu Z."/>
            <person name="Fan D."/>
            <person name="Liu X."/>
            <person name="Lu T."/>
            <person name="Li C."/>
            <person name="Wu Y."/>
            <person name="Sun T."/>
            <person name="Lei H."/>
            <person name="Li T."/>
            <person name="Hu H."/>
            <person name="Guan J."/>
            <person name="Wu M."/>
            <person name="Zhang R."/>
            <person name="Zhou B."/>
            <person name="Chen Z."/>
            <person name="Chen L."/>
            <person name="Jin Z."/>
            <person name="Wang R."/>
            <person name="Yin H."/>
            <person name="Cai Z."/>
            <person name="Ren S."/>
            <person name="Lv G."/>
            <person name="Gu W."/>
            <person name="Zhu G."/>
            <person name="Tu Y."/>
            <person name="Jia J."/>
            <person name="Zhang Y."/>
            <person name="Chen J."/>
            <person name="Kang H."/>
            <person name="Chen X."/>
            <person name="Shao C."/>
            <person name="Sun Y."/>
            <person name="Hu Q."/>
            <person name="Zhang X."/>
            <person name="Zhang W."/>
            <person name="Wang L."/>
            <person name="Ding C."/>
            <person name="Sheng H."/>
            <person name="Gu J."/>
            <person name="Chen S."/>
            <person name="Ni L."/>
            <person name="Zhu F."/>
            <person name="Chen W."/>
            <person name="Lan L."/>
            <person name="Lai Y."/>
            <person name="Cheng Z."/>
            <person name="Gu M."/>
            <person name="Jiang J."/>
            <person name="Li J."/>
            <person name="Hong G."/>
            <person name="Xue Y."/>
            <person name="Han B."/>
        </authorList>
    </citation>
    <scope>NUCLEOTIDE SEQUENCE</scope>
</reference>
<evidence type="ECO:0000256" key="1">
    <source>
        <dbReference type="ARBA" id="ARBA00022723"/>
    </source>
</evidence>
<dbReference type="SUPFAM" id="SSF48576">
    <property type="entry name" value="Terpenoid synthases"/>
    <property type="match status" value="1"/>
</dbReference>
<dbReference type="InterPro" id="IPR008949">
    <property type="entry name" value="Isoprenoid_synthase_dom_sf"/>
</dbReference>
<dbReference type="PANTHER" id="PTHR31225">
    <property type="entry name" value="OS04G0344100 PROTEIN-RELATED"/>
    <property type="match status" value="1"/>
</dbReference>
<dbReference type="EMBL" id="CR855239">
    <property type="protein sequence ID" value="CAH68032.1"/>
    <property type="molecule type" value="Genomic_DNA"/>
</dbReference>
<evidence type="ECO:0000313" key="3">
    <source>
        <dbReference type="EMBL" id="CAH68032.1"/>
    </source>
</evidence>
<keyword evidence="1" id="KW-0479">Metal-binding</keyword>
<dbReference type="InterPro" id="IPR005630">
    <property type="entry name" value="Terpene_synthase_metal-bd"/>
</dbReference>
<dbReference type="GO" id="GO:0000287">
    <property type="term" value="F:magnesium ion binding"/>
    <property type="evidence" value="ECO:0007669"/>
    <property type="project" value="InterPro"/>
</dbReference>
<proteinExistence type="predicted"/>
<gene>
    <name evidence="3" type="primary">OSIGBa0139N19-OSIGBa0137L10.1</name>
</gene>
<dbReference type="Gene3D" id="1.10.600.10">
    <property type="entry name" value="Farnesyl Diphosphate Synthase"/>
    <property type="match status" value="1"/>
</dbReference>
<feature type="domain" description="Terpene synthase metal-binding" evidence="2">
    <location>
        <begin position="58"/>
        <end position="130"/>
    </location>
</feature>
<evidence type="ECO:0000259" key="2">
    <source>
        <dbReference type="Pfam" id="PF03936"/>
    </source>
</evidence>
<dbReference type="Pfam" id="PF03936">
    <property type="entry name" value="Terpene_synth_C"/>
    <property type="match status" value="1"/>
</dbReference>
<name>Q01HB4_ORYSA</name>
<dbReference type="InterPro" id="IPR050148">
    <property type="entry name" value="Terpene_synthase-like"/>
</dbReference>
<organism evidence="3">
    <name type="scientific">Oryza sativa</name>
    <name type="common">Rice</name>
    <dbReference type="NCBI Taxonomy" id="4530"/>
    <lineage>
        <taxon>Eukaryota</taxon>
        <taxon>Viridiplantae</taxon>
        <taxon>Streptophyta</taxon>
        <taxon>Embryophyta</taxon>
        <taxon>Tracheophyta</taxon>
        <taxon>Spermatophyta</taxon>
        <taxon>Magnoliopsida</taxon>
        <taxon>Liliopsida</taxon>
        <taxon>Poales</taxon>
        <taxon>Poaceae</taxon>
        <taxon>BOP clade</taxon>
        <taxon>Oryzoideae</taxon>
        <taxon>Oryzeae</taxon>
        <taxon>Oryzinae</taxon>
        <taxon>Oryza</taxon>
    </lineage>
</organism>
<dbReference type="PANTHER" id="PTHR31225:SF92">
    <property type="entry name" value="OS04G0345400 PROTEIN"/>
    <property type="match status" value="1"/>
</dbReference>
<protein>
    <submittedName>
        <fullName evidence="3">OSIGBa0139N19-OSIGBa0137L10.1 protein</fullName>
    </submittedName>
</protein>
<reference evidence="3" key="2">
    <citation type="submission" date="2004-10" db="EMBL/GenBank/DDBJ databases">
        <title>Chromosome-wide comparison between domesticated rice subspecies indica and japonica.</title>
        <authorList>
            <person name="Han B."/>
        </authorList>
    </citation>
    <scope>NUCLEOTIDE SEQUENCE</scope>
</reference>
<sequence length="131" mass="15267">MEWRRMGEERKGGKSWVYVGDDVGLETDLGRSRERAGARRETAARAEGARLGAAHAHGWDESATPFLPEYMKKFYRALLKTFKEFEIHVEDDGQNRIDHTKKAFQKLSAYYLQEAEWSYQNYKPSFEEQVA</sequence>
<dbReference type="AlphaFoldDB" id="Q01HB4"/>
<accession>Q01HB4</accession>
<dbReference type="GO" id="GO:0016114">
    <property type="term" value="P:terpenoid biosynthetic process"/>
    <property type="evidence" value="ECO:0007669"/>
    <property type="project" value="InterPro"/>
</dbReference>
<dbReference type="GO" id="GO:0010333">
    <property type="term" value="F:terpene synthase activity"/>
    <property type="evidence" value="ECO:0007669"/>
    <property type="project" value="InterPro"/>
</dbReference>